<dbReference type="PROSITE" id="PS00188">
    <property type="entry name" value="BIOTIN"/>
    <property type="match status" value="1"/>
</dbReference>
<evidence type="ECO:0000313" key="11">
    <source>
        <dbReference type="EMBL" id="SCB34877.1"/>
    </source>
</evidence>
<dbReference type="CDD" id="cd06850">
    <property type="entry name" value="biotinyl_domain"/>
    <property type="match status" value="1"/>
</dbReference>
<dbReference type="InterPro" id="IPR001249">
    <property type="entry name" value="AcCoA_biotinCC"/>
</dbReference>
<evidence type="ECO:0000256" key="5">
    <source>
        <dbReference type="ARBA" id="ARBA00022832"/>
    </source>
</evidence>
<keyword evidence="8 9" id="KW-0092">Biotin</keyword>
<dbReference type="InterPro" id="IPR000089">
    <property type="entry name" value="Biotin_lipoyl"/>
</dbReference>
<dbReference type="AlphaFoldDB" id="A0A1C3W448"/>
<dbReference type="Gene3D" id="2.40.50.100">
    <property type="match status" value="1"/>
</dbReference>
<evidence type="ECO:0000313" key="12">
    <source>
        <dbReference type="Proteomes" id="UP000199184"/>
    </source>
</evidence>
<evidence type="ECO:0000256" key="2">
    <source>
        <dbReference type="ARBA" id="ARBA00005194"/>
    </source>
</evidence>
<dbReference type="EMBL" id="FMAI01000006">
    <property type="protein sequence ID" value="SCB34877.1"/>
    <property type="molecule type" value="Genomic_DNA"/>
</dbReference>
<dbReference type="FunFam" id="2.40.50.100:FF:000003">
    <property type="entry name" value="Acetyl-CoA carboxylase biotin carboxyl carrier protein"/>
    <property type="match status" value="1"/>
</dbReference>
<dbReference type="PANTHER" id="PTHR45266">
    <property type="entry name" value="OXALOACETATE DECARBOXYLASE ALPHA CHAIN"/>
    <property type="match status" value="1"/>
</dbReference>
<keyword evidence="6 9" id="KW-0443">Lipid metabolism</keyword>
<reference evidence="12" key="1">
    <citation type="submission" date="2016-08" db="EMBL/GenBank/DDBJ databases">
        <authorList>
            <person name="Varghese N."/>
            <person name="Submissions Spin"/>
        </authorList>
    </citation>
    <scope>NUCLEOTIDE SEQUENCE [LARGE SCALE GENOMIC DNA]</scope>
    <source>
        <strain evidence="12">ERR11</strain>
    </source>
</reference>
<dbReference type="UniPathway" id="UPA00094"/>
<sequence>MARQPDDKAAAKFSSEDSALVRELALLLDETSLTEIEIERAGLRLRVARNVSVAATMPMQMAAAPAALPVAAAAPAAAGPDLSKHPGAVSSPMVGTAYWAPEPGAKPFIEVGSKVSVGQTLLIIEAMKTMNQIPSPRAGTVTQILVEDGQPVEYGEPLVIIE</sequence>
<proteinExistence type="predicted"/>
<dbReference type="PANTHER" id="PTHR45266:SF3">
    <property type="entry name" value="OXALOACETATE DECARBOXYLASE ALPHA CHAIN"/>
    <property type="match status" value="1"/>
</dbReference>
<protein>
    <recommendedName>
        <fullName evidence="3 9">Biotin carboxyl carrier protein of acetyl-CoA carboxylase</fullName>
    </recommendedName>
</protein>
<evidence type="ECO:0000256" key="7">
    <source>
        <dbReference type="ARBA" id="ARBA00023160"/>
    </source>
</evidence>
<feature type="domain" description="Lipoyl-binding" evidence="10">
    <location>
        <begin position="86"/>
        <end position="162"/>
    </location>
</feature>
<dbReference type="Proteomes" id="UP000199184">
    <property type="component" value="Unassembled WGS sequence"/>
</dbReference>
<evidence type="ECO:0000256" key="3">
    <source>
        <dbReference type="ARBA" id="ARBA00017562"/>
    </source>
</evidence>
<keyword evidence="7 9" id="KW-0275">Fatty acid biosynthesis</keyword>
<dbReference type="PRINTS" id="PR01071">
    <property type="entry name" value="ACOABIOTINCC"/>
</dbReference>
<keyword evidence="12" id="KW-1185">Reference proteome</keyword>
<dbReference type="PROSITE" id="PS50968">
    <property type="entry name" value="BIOTINYL_LIPOYL"/>
    <property type="match status" value="1"/>
</dbReference>
<evidence type="ECO:0000256" key="4">
    <source>
        <dbReference type="ARBA" id="ARBA00022516"/>
    </source>
</evidence>
<dbReference type="GO" id="GO:0006633">
    <property type="term" value="P:fatty acid biosynthetic process"/>
    <property type="evidence" value="ECO:0007669"/>
    <property type="project" value="UniProtKB-UniPathway"/>
</dbReference>
<evidence type="ECO:0000259" key="10">
    <source>
        <dbReference type="PROSITE" id="PS50968"/>
    </source>
</evidence>
<evidence type="ECO:0000256" key="1">
    <source>
        <dbReference type="ARBA" id="ARBA00003761"/>
    </source>
</evidence>
<comment type="function">
    <text evidence="1 9">This protein is a component of the acetyl coenzyme A carboxylase complex; first, biotin carboxylase catalyzes the carboxylation of the carrier protein and then the transcarboxylase transfers the carboxyl group to form malonyl-CoA.</text>
</comment>
<evidence type="ECO:0000256" key="6">
    <source>
        <dbReference type="ARBA" id="ARBA00023098"/>
    </source>
</evidence>
<evidence type="ECO:0000256" key="9">
    <source>
        <dbReference type="RuleBase" id="RU364072"/>
    </source>
</evidence>
<keyword evidence="4 9" id="KW-0444">Lipid biosynthesis</keyword>
<dbReference type="RefSeq" id="WP_091956876.1">
    <property type="nucleotide sequence ID" value="NZ_FMAI01000006.1"/>
</dbReference>
<evidence type="ECO:0000256" key="8">
    <source>
        <dbReference type="ARBA" id="ARBA00023267"/>
    </source>
</evidence>
<dbReference type="InterPro" id="IPR011053">
    <property type="entry name" value="Single_hybrid_motif"/>
</dbReference>
<dbReference type="SUPFAM" id="SSF51230">
    <property type="entry name" value="Single hybrid motif"/>
    <property type="match status" value="1"/>
</dbReference>
<dbReference type="InterPro" id="IPR001882">
    <property type="entry name" value="Biotin_BS"/>
</dbReference>
<gene>
    <name evidence="11" type="ORF">GA0061098_1006285</name>
</gene>
<dbReference type="Pfam" id="PF00364">
    <property type="entry name" value="Biotin_lipoyl"/>
    <property type="match status" value="1"/>
</dbReference>
<dbReference type="InterPro" id="IPR050709">
    <property type="entry name" value="Biotin_Carboxyl_Carrier/Decarb"/>
</dbReference>
<comment type="pathway">
    <text evidence="2 9">Lipid metabolism; fatty acid biosynthesis.</text>
</comment>
<dbReference type="GO" id="GO:0009317">
    <property type="term" value="C:acetyl-CoA carboxylase complex"/>
    <property type="evidence" value="ECO:0007669"/>
    <property type="project" value="InterPro"/>
</dbReference>
<name>A0A1C3W448_9BRAD</name>
<keyword evidence="5 9" id="KW-0276">Fatty acid metabolism</keyword>
<organism evidence="11 12">
    <name type="scientific">Bradyrhizobium shewense</name>
    <dbReference type="NCBI Taxonomy" id="1761772"/>
    <lineage>
        <taxon>Bacteria</taxon>
        <taxon>Pseudomonadati</taxon>
        <taxon>Pseudomonadota</taxon>
        <taxon>Alphaproteobacteria</taxon>
        <taxon>Hyphomicrobiales</taxon>
        <taxon>Nitrobacteraceae</taxon>
        <taxon>Bradyrhizobium</taxon>
    </lineage>
</organism>
<accession>A0A1C3W448</accession>
<dbReference type="GO" id="GO:0003989">
    <property type="term" value="F:acetyl-CoA carboxylase activity"/>
    <property type="evidence" value="ECO:0007669"/>
    <property type="project" value="InterPro"/>
</dbReference>
<dbReference type="NCBIfam" id="TIGR00531">
    <property type="entry name" value="BCCP"/>
    <property type="match status" value="1"/>
</dbReference>